<accession>A0A1G9AC21</accession>
<gene>
    <name evidence="2" type="ORF">SAMN04487909_14533</name>
</gene>
<dbReference type="EMBL" id="FNED01000045">
    <property type="protein sequence ID" value="SDK24866.1"/>
    <property type="molecule type" value="Genomic_DNA"/>
</dbReference>
<dbReference type="PROSITE" id="PS50531">
    <property type="entry name" value="HTH_IS21"/>
    <property type="match status" value="1"/>
</dbReference>
<dbReference type="RefSeq" id="WP_052812161.1">
    <property type="nucleotide sequence ID" value="NZ_BJOA01000148.1"/>
</dbReference>
<dbReference type="InterPro" id="IPR029261">
    <property type="entry name" value="Transposase_Znf"/>
</dbReference>
<dbReference type="GeneID" id="42307685"/>
<reference evidence="2 3" key="1">
    <citation type="submission" date="2016-10" db="EMBL/GenBank/DDBJ databases">
        <authorList>
            <person name="de Groot N.N."/>
        </authorList>
    </citation>
    <scope>NUCLEOTIDE SEQUENCE [LARGE SCALE GENOMIC DNA]</scope>
    <source>
        <strain evidence="2 3">DSM 2895</strain>
    </source>
</reference>
<sequence length="193" mass="22927">MTILSTLFPSYWHMKKTTHKDKQIFLELVSKKRMSNCPMCGTPSSRIHSQYVRSTKDLPLTGYTVHFPLIVPKFFCDYVGCRRKIFTERQKEKWELILRVQAMRQKGLSISFISKQTKLDPKTLRKYLKLKEPPIRQRRRRENVLTPYKQTTQHLCCKGKTITEIFETIKQEGYRGSITILSDYVACFRRNIK</sequence>
<dbReference type="Pfam" id="PF14690">
    <property type="entry name" value="Zn_ribbon_ISL3"/>
    <property type="match status" value="1"/>
</dbReference>
<dbReference type="Proteomes" id="UP000182836">
    <property type="component" value="Unassembled WGS sequence"/>
</dbReference>
<feature type="domain" description="HTH IS21-type" evidence="1">
    <location>
        <begin position="95"/>
        <end position="156"/>
    </location>
</feature>
<name>A0A1G9AC21_ANEMI</name>
<dbReference type="OrthoDB" id="6197054at2"/>
<evidence type="ECO:0000259" key="1">
    <source>
        <dbReference type="PROSITE" id="PS50531"/>
    </source>
</evidence>
<dbReference type="AlphaFoldDB" id="A0A1G9AC21"/>
<dbReference type="InterPro" id="IPR017894">
    <property type="entry name" value="HTH_IS21_transposase_type"/>
</dbReference>
<proteinExistence type="predicted"/>
<dbReference type="Gene3D" id="1.10.10.60">
    <property type="entry name" value="Homeodomain-like"/>
    <property type="match status" value="1"/>
</dbReference>
<evidence type="ECO:0000313" key="2">
    <source>
        <dbReference type="EMBL" id="SDK24866.1"/>
    </source>
</evidence>
<protein>
    <recommendedName>
        <fullName evidence="1">HTH IS21-type domain-containing protein</fullName>
    </recommendedName>
</protein>
<organism evidence="2 3">
    <name type="scientific">Aneurinibacillus migulanus</name>
    <name type="common">Bacillus migulanus</name>
    <dbReference type="NCBI Taxonomy" id="47500"/>
    <lineage>
        <taxon>Bacteria</taxon>
        <taxon>Bacillati</taxon>
        <taxon>Bacillota</taxon>
        <taxon>Bacilli</taxon>
        <taxon>Bacillales</taxon>
        <taxon>Paenibacillaceae</taxon>
        <taxon>Aneurinibacillus group</taxon>
        <taxon>Aneurinibacillus</taxon>
    </lineage>
</organism>
<evidence type="ECO:0000313" key="3">
    <source>
        <dbReference type="Proteomes" id="UP000182836"/>
    </source>
</evidence>